<evidence type="ECO:0000313" key="3">
    <source>
        <dbReference type="Proteomes" id="UP001151760"/>
    </source>
</evidence>
<gene>
    <name evidence="2" type="ORF">Tco_1041806</name>
</gene>
<feature type="compositionally biased region" description="Polar residues" evidence="1">
    <location>
        <begin position="10"/>
        <end position="27"/>
    </location>
</feature>
<name>A0ABQ5GHQ7_9ASTR</name>
<sequence length="311" mass="35048">MQECKVYKESNGTVSGTQNVNSSSVNECSIKENENSVSGNENSKSENKSSKSGISSSISGNATKADRADIRPTYDTDSLEQIDNDDYNVFAIEKEHPEQPESVNDTYLVEQDDTNTTPDSSYMSNNGREADQYDDLEKKHRNKTFQNDKPCKNQDAPEFLEFFEINELKAHILDKNIAISELKKLIENIKRKSVDTNFGKPSILGKPPLQKIRNQPVVRQLTAFKSEQSSFSKPWFAFQVVEKNMLTKPVTPHSCPEVRESVFAIPYHVNALGLSMNSSKTVSKMSPRESIGSNDMVHNYYLEEAKKQAQI</sequence>
<reference evidence="2" key="2">
    <citation type="submission" date="2022-01" db="EMBL/GenBank/DDBJ databases">
        <authorList>
            <person name="Yamashiro T."/>
            <person name="Shiraishi A."/>
            <person name="Satake H."/>
            <person name="Nakayama K."/>
        </authorList>
    </citation>
    <scope>NUCLEOTIDE SEQUENCE</scope>
</reference>
<dbReference type="EMBL" id="BQNB010018498">
    <property type="protein sequence ID" value="GJT75081.1"/>
    <property type="molecule type" value="Genomic_DNA"/>
</dbReference>
<feature type="compositionally biased region" description="Basic and acidic residues" evidence="1">
    <location>
        <begin position="64"/>
        <end position="74"/>
    </location>
</feature>
<proteinExistence type="predicted"/>
<evidence type="ECO:0000313" key="2">
    <source>
        <dbReference type="EMBL" id="GJT75081.1"/>
    </source>
</evidence>
<feature type="region of interest" description="Disordered" evidence="1">
    <location>
        <begin position="1"/>
        <end position="82"/>
    </location>
</feature>
<reference evidence="2" key="1">
    <citation type="journal article" date="2022" name="Int. J. Mol. Sci.">
        <title>Draft Genome of Tanacetum Coccineum: Genomic Comparison of Closely Related Tanacetum-Family Plants.</title>
        <authorList>
            <person name="Yamashiro T."/>
            <person name="Shiraishi A."/>
            <person name="Nakayama K."/>
            <person name="Satake H."/>
        </authorList>
    </citation>
    <scope>NUCLEOTIDE SEQUENCE</scope>
</reference>
<keyword evidence="3" id="KW-1185">Reference proteome</keyword>
<dbReference type="Proteomes" id="UP001151760">
    <property type="component" value="Unassembled WGS sequence"/>
</dbReference>
<feature type="compositionally biased region" description="Polar residues" evidence="1">
    <location>
        <begin position="114"/>
        <end position="127"/>
    </location>
</feature>
<organism evidence="2 3">
    <name type="scientific">Tanacetum coccineum</name>
    <dbReference type="NCBI Taxonomy" id="301880"/>
    <lineage>
        <taxon>Eukaryota</taxon>
        <taxon>Viridiplantae</taxon>
        <taxon>Streptophyta</taxon>
        <taxon>Embryophyta</taxon>
        <taxon>Tracheophyta</taxon>
        <taxon>Spermatophyta</taxon>
        <taxon>Magnoliopsida</taxon>
        <taxon>eudicotyledons</taxon>
        <taxon>Gunneridae</taxon>
        <taxon>Pentapetalae</taxon>
        <taxon>asterids</taxon>
        <taxon>campanulids</taxon>
        <taxon>Asterales</taxon>
        <taxon>Asteraceae</taxon>
        <taxon>Asteroideae</taxon>
        <taxon>Anthemideae</taxon>
        <taxon>Anthemidinae</taxon>
        <taxon>Tanacetum</taxon>
    </lineage>
</organism>
<feature type="region of interest" description="Disordered" evidence="1">
    <location>
        <begin position="111"/>
        <end position="132"/>
    </location>
</feature>
<comment type="caution">
    <text evidence="2">The sequence shown here is derived from an EMBL/GenBank/DDBJ whole genome shotgun (WGS) entry which is preliminary data.</text>
</comment>
<feature type="compositionally biased region" description="Low complexity" evidence="1">
    <location>
        <begin position="50"/>
        <end position="61"/>
    </location>
</feature>
<accession>A0ABQ5GHQ7</accession>
<protein>
    <submittedName>
        <fullName evidence="2">Uncharacterized protein</fullName>
    </submittedName>
</protein>
<evidence type="ECO:0000256" key="1">
    <source>
        <dbReference type="SAM" id="MobiDB-lite"/>
    </source>
</evidence>